<reference evidence="2" key="1">
    <citation type="journal article" date="2014" name="Int. J. Syst. Evol. Microbiol.">
        <title>Complete genome sequence of Corynebacterium casei LMG S-19264T (=DSM 44701T), isolated from a smear-ripened cheese.</title>
        <authorList>
            <consortium name="US DOE Joint Genome Institute (JGI-PGF)"/>
            <person name="Walter F."/>
            <person name="Albersmeier A."/>
            <person name="Kalinowski J."/>
            <person name="Ruckert C."/>
        </authorList>
    </citation>
    <scope>NUCLEOTIDE SEQUENCE</scope>
    <source>
        <strain evidence="2">KCTC 42651</strain>
    </source>
</reference>
<dbReference type="PANTHER" id="PTHR11647">
    <property type="entry name" value="HYDRANTOINASE/DIHYDROPYRIMIDINASE FAMILY MEMBER"/>
    <property type="match status" value="1"/>
</dbReference>
<evidence type="ECO:0000313" key="2">
    <source>
        <dbReference type="EMBL" id="GHD58632.1"/>
    </source>
</evidence>
<dbReference type="AlphaFoldDB" id="A0A919CSN0"/>
<dbReference type="SUPFAM" id="SSF51338">
    <property type="entry name" value="Composite domain of metallo-dependent hydrolases"/>
    <property type="match status" value="1"/>
</dbReference>
<sequence>MTALERCDLLLTGGTVIDGTGAKRQRADVAIVDDRIAAVGDLAGTSAGKTIDATGKIVAPGFIDVHTHDDRALLSKPTMDMKVSQGVTSVVVGNCGISLAPLVLDRRPPPPLDLLGEEEWWKFATFDEFLGAVDKEPASVNAAFLVGHSTLRVGAMESLLRPADAGEIKTMRGRLEASMAAGAVGLSTGLFYAPAAQAPTEEVIELAKGLKAFGGRYVTHMRNEGDDVLKSLEETFLIGREAGVPVVVSHHKVHGKENFGRSKETLALFDRYIKSQHIGLDVYPYHASSTVLKNDSIQYSTRVLVTWSKAHPEMSGRDLADIARDWGCSVYEAADRLQPAGAIYFAMDEDDVQRILSYPNAMFGSDGLPHDEFPHPRLWGTFPRILGHYARDLGLFSLEEGVRRMTSLSASEFGLKDRGVVAAGKFADLCVFDAGTIIDANSFEDPMKPAEGIEAVLVNGRVVWTDGRPTGDRPGRALRRGG</sequence>
<comment type="caution">
    <text evidence="2">The sequence shown here is derived from an EMBL/GenBank/DDBJ whole genome shotgun (WGS) entry which is preliminary data.</text>
</comment>
<protein>
    <submittedName>
        <fullName evidence="2">N-acyl-D-amino-acid deacylase</fullName>
    </submittedName>
</protein>
<dbReference type="RefSeq" id="WP_189993263.1">
    <property type="nucleotide sequence ID" value="NZ_BMZS01000010.1"/>
</dbReference>
<gene>
    <name evidence="2" type="ORF">GCM10017083_41880</name>
</gene>
<dbReference type="EMBL" id="BMZS01000010">
    <property type="protein sequence ID" value="GHD58632.1"/>
    <property type="molecule type" value="Genomic_DNA"/>
</dbReference>
<name>A0A919CSN0_9PROT</name>
<dbReference type="GO" id="GO:0005829">
    <property type="term" value="C:cytosol"/>
    <property type="evidence" value="ECO:0007669"/>
    <property type="project" value="TreeGrafter"/>
</dbReference>
<reference evidence="2" key="2">
    <citation type="submission" date="2020-09" db="EMBL/GenBank/DDBJ databases">
        <authorList>
            <person name="Sun Q."/>
            <person name="Kim S."/>
        </authorList>
    </citation>
    <scope>NUCLEOTIDE SEQUENCE</scope>
    <source>
        <strain evidence="2">KCTC 42651</strain>
    </source>
</reference>
<evidence type="ECO:0000259" key="1">
    <source>
        <dbReference type="Pfam" id="PF07969"/>
    </source>
</evidence>
<keyword evidence="3" id="KW-1185">Reference proteome</keyword>
<proteinExistence type="predicted"/>
<dbReference type="SUPFAM" id="SSF51556">
    <property type="entry name" value="Metallo-dependent hydrolases"/>
    <property type="match status" value="1"/>
</dbReference>
<dbReference type="InterPro" id="IPR050378">
    <property type="entry name" value="Metallo-dep_Hydrolases_sf"/>
</dbReference>
<feature type="domain" description="Amidohydrolase 3" evidence="1">
    <location>
        <begin position="49"/>
        <end position="252"/>
    </location>
</feature>
<dbReference type="InterPro" id="IPR032466">
    <property type="entry name" value="Metal_Hydrolase"/>
</dbReference>
<dbReference type="InterPro" id="IPR011059">
    <property type="entry name" value="Metal-dep_hydrolase_composite"/>
</dbReference>
<dbReference type="InterPro" id="IPR023100">
    <property type="entry name" value="D-aminoacylase_insert_dom_sf"/>
</dbReference>
<dbReference type="Gene3D" id="2.30.40.10">
    <property type="entry name" value="Urease, subunit C, domain 1"/>
    <property type="match status" value="1"/>
</dbReference>
<evidence type="ECO:0000313" key="3">
    <source>
        <dbReference type="Proteomes" id="UP000630353"/>
    </source>
</evidence>
<organism evidence="2 3">
    <name type="scientific">Thalassobaculum fulvum</name>
    <dbReference type="NCBI Taxonomy" id="1633335"/>
    <lineage>
        <taxon>Bacteria</taxon>
        <taxon>Pseudomonadati</taxon>
        <taxon>Pseudomonadota</taxon>
        <taxon>Alphaproteobacteria</taxon>
        <taxon>Rhodospirillales</taxon>
        <taxon>Thalassobaculaceae</taxon>
        <taxon>Thalassobaculum</taxon>
    </lineage>
</organism>
<dbReference type="Pfam" id="PF07969">
    <property type="entry name" value="Amidohydro_3"/>
    <property type="match status" value="2"/>
</dbReference>
<dbReference type="GO" id="GO:0016812">
    <property type="term" value="F:hydrolase activity, acting on carbon-nitrogen (but not peptide) bonds, in cyclic amides"/>
    <property type="evidence" value="ECO:0007669"/>
    <property type="project" value="TreeGrafter"/>
</dbReference>
<dbReference type="CDD" id="cd01297">
    <property type="entry name" value="D-aminoacylase"/>
    <property type="match status" value="1"/>
</dbReference>
<dbReference type="InterPro" id="IPR013108">
    <property type="entry name" value="Amidohydro_3"/>
</dbReference>
<dbReference type="Proteomes" id="UP000630353">
    <property type="component" value="Unassembled WGS sequence"/>
</dbReference>
<dbReference type="Gene3D" id="3.30.1490.130">
    <property type="entry name" value="D-aminoacylase. Domain 3"/>
    <property type="match status" value="1"/>
</dbReference>
<dbReference type="Gene3D" id="3.20.20.140">
    <property type="entry name" value="Metal-dependent hydrolases"/>
    <property type="match status" value="1"/>
</dbReference>
<accession>A0A919CSN0</accession>
<feature type="domain" description="Amidohydrolase 3" evidence="1">
    <location>
        <begin position="335"/>
        <end position="463"/>
    </location>
</feature>
<dbReference type="GO" id="GO:0016811">
    <property type="term" value="F:hydrolase activity, acting on carbon-nitrogen (but not peptide) bonds, in linear amides"/>
    <property type="evidence" value="ECO:0007669"/>
    <property type="project" value="InterPro"/>
</dbReference>
<dbReference type="PANTHER" id="PTHR11647:SF1">
    <property type="entry name" value="COLLAPSIN RESPONSE MEDIATOR PROTEIN"/>
    <property type="match status" value="1"/>
</dbReference>